<reference evidence="1" key="1">
    <citation type="submission" date="2023-05" db="EMBL/GenBank/DDBJ databases">
        <authorList>
            <person name="Zhang X."/>
        </authorList>
    </citation>
    <scope>NUCLEOTIDE SEQUENCE</scope>
    <source>
        <strain evidence="1">BD1B2-1</strain>
    </source>
</reference>
<accession>A0AAE3REM6</accession>
<sequence length="64" mass="7416">MRQEHSLENGAIPSIPEVWKTSWFRFSSGVLTLLIEAADKVPEEVLNFWKADLTDKAKVPYRRL</sequence>
<protein>
    <submittedName>
        <fullName evidence="1">Uncharacterized protein</fullName>
    </submittedName>
</protein>
<keyword evidence="2" id="KW-1185">Reference proteome</keyword>
<comment type="caution">
    <text evidence="1">The sequence shown here is derived from an EMBL/GenBank/DDBJ whole genome shotgun (WGS) entry which is preliminary data.</text>
</comment>
<evidence type="ECO:0000313" key="2">
    <source>
        <dbReference type="Proteomes" id="UP001232063"/>
    </source>
</evidence>
<dbReference type="AlphaFoldDB" id="A0AAE3REM6"/>
<dbReference type="EMBL" id="JASJOU010000029">
    <property type="protein sequence ID" value="MDJ1506813.1"/>
    <property type="molecule type" value="Genomic_DNA"/>
</dbReference>
<evidence type="ECO:0000313" key="1">
    <source>
        <dbReference type="EMBL" id="MDJ1506813.1"/>
    </source>
</evidence>
<dbReference type="RefSeq" id="WP_314520041.1">
    <property type="nucleotide sequence ID" value="NZ_JASJOU010000029.1"/>
</dbReference>
<dbReference type="Proteomes" id="UP001232063">
    <property type="component" value="Unassembled WGS sequence"/>
</dbReference>
<name>A0AAE3REM6_9BACT</name>
<gene>
    <name evidence="1" type="ORF">QNI22_39610</name>
</gene>
<proteinExistence type="predicted"/>
<organism evidence="1 2">
    <name type="scientific">Xanthocytophaga agilis</name>
    <dbReference type="NCBI Taxonomy" id="3048010"/>
    <lineage>
        <taxon>Bacteria</taxon>
        <taxon>Pseudomonadati</taxon>
        <taxon>Bacteroidota</taxon>
        <taxon>Cytophagia</taxon>
        <taxon>Cytophagales</taxon>
        <taxon>Rhodocytophagaceae</taxon>
        <taxon>Xanthocytophaga</taxon>
    </lineage>
</organism>